<feature type="region of interest" description="Disordered" evidence="1">
    <location>
        <begin position="23"/>
        <end position="54"/>
    </location>
</feature>
<dbReference type="Proteomes" id="UP000595662">
    <property type="component" value="Chromosome 1"/>
</dbReference>
<evidence type="ECO:0000313" key="2">
    <source>
        <dbReference type="EMBL" id="QQK41887.1"/>
    </source>
</evidence>
<evidence type="ECO:0000256" key="1">
    <source>
        <dbReference type="SAM" id="MobiDB-lite"/>
    </source>
</evidence>
<accession>A0A7T7BJB2</accession>
<feature type="compositionally biased region" description="Basic residues" evidence="1">
    <location>
        <begin position="28"/>
        <end position="42"/>
    </location>
</feature>
<proteinExistence type="predicted"/>
<dbReference type="RefSeq" id="XP_065956225.1">
    <property type="nucleotide sequence ID" value="XM_066100825.1"/>
</dbReference>
<organism evidence="2 3">
    <name type="scientific">Penicillium digitatum</name>
    <name type="common">Green mold</name>
    <dbReference type="NCBI Taxonomy" id="36651"/>
    <lineage>
        <taxon>Eukaryota</taxon>
        <taxon>Fungi</taxon>
        <taxon>Dikarya</taxon>
        <taxon>Ascomycota</taxon>
        <taxon>Pezizomycotina</taxon>
        <taxon>Eurotiomycetes</taxon>
        <taxon>Eurotiomycetidae</taxon>
        <taxon>Eurotiales</taxon>
        <taxon>Aspergillaceae</taxon>
        <taxon>Penicillium</taxon>
    </lineage>
</organism>
<gene>
    <name evidence="2" type="ORF">Pdw03_4741</name>
</gene>
<reference evidence="2 3" key="1">
    <citation type="submission" date="2020-08" db="EMBL/GenBank/DDBJ databases">
        <title>The completed genome sequence of the pathogenic ascomycete fungus Penicillium digitatum.</title>
        <authorList>
            <person name="Wang M."/>
        </authorList>
    </citation>
    <scope>NUCLEOTIDE SEQUENCE [LARGE SCALE GENOMIC DNA]</scope>
    <source>
        <strain evidence="2 3">PdW03</strain>
    </source>
</reference>
<dbReference type="GeneID" id="90952626"/>
<dbReference type="AlphaFoldDB" id="A0A7T7BJB2"/>
<dbReference type="EMBL" id="CP060774">
    <property type="protein sequence ID" value="QQK41887.1"/>
    <property type="molecule type" value="Genomic_DNA"/>
</dbReference>
<sequence length="145" mass="16229">MSAHNPRRSYLSRWQMSLGVGTAVPGRQSKKKSSSVGKRHSKVGASRSNKGLHRRSSVSFPIVHAQFSALPVEDRLEFLSWLFEGALSHYISQIPNWLTLSIPLVREKVTMVRGRSIFIGEAQGRTESCLVGGDETFCTEIRQEE</sequence>
<evidence type="ECO:0000313" key="3">
    <source>
        <dbReference type="Proteomes" id="UP000595662"/>
    </source>
</evidence>
<name>A0A7T7BJB2_PENDI</name>
<protein>
    <submittedName>
        <fullName evidence="2">MYB-like</fullName>
    </submittedName>
</protein>